<dbReference type="InterPro" id="IPR026057">
    <property type="entry name" value="TBL_C"/>
</dbReference>
<dbReference type="PANTHER" id="PTHR32285">
    <property type="entry name" value="PROTEIN TRICHOME BIREFRINGENCE-LIKE 9-RELATED"/>
    <property type="match status" value="1"/>
</dbReference>
<dbReference type="AlphaFoldDB" id="A0A0K9NWN9"/>
<gene>
    <name evidence="11" type="ORF">ZOSMA_54G01070</name>
</gene>
<dbReference type="InterPro" id="IPR025846">
    <property type="entry name" value="TBL_N"/>
</dbReference>
<dbReference type="PANTHER" id="PTHR32285:SF48">
    <property type="entry name" value="PROTEIN TRICHOME BIREFRINGENCE-LIKE 19"/>
    <property type="match status" value="1"/>
</dbReference>
<dbReference type="Pfam" id="PF13839">
    <property type="entry name" value="PC-Esterase"/>
    <property type="match status" value="1"/>
</dbReference>
<evidence type="ECO:0000256" key="2">
    <source>
        <dbReference type="ARBA" id="ARBA00007727"/>
    </source>
</evidence>
<dbReference type="GO" id="GO:1990538">
    <property type="term" value="F:xylan O-acetyltransferase activity"/>
    <property type="evidence" value="ECO:0007669"/>
    <property type="project" value="UniProtKB-ARBA"/>
</dbReference>
<evidence type="ECO:0000313" key="11">
    <source>
        <dbReference type="EMBL" id="KMZ61176.1"/>
    </source>
</evidence>
<sequence length="401" mass="47477">MPIFNSSKIFIVISTAWLVLIYIFIHPFFDPFSQDLLSWKGLERISTFFTIKKDCDIFQGKWIQDPTAPHYYTNLTCSIMDEQTNCMRWGRPDTDFMKWRWKPDGCDLPPFDPTMFFDLMQGKSMVFIGDSLGRNQMHSLICILSKVARPEKIENNFHRREFQSYWYPEYNITFATYFSPFLVKAEAVDPDHITLDSPFKLYLDEPDDTWLNAVESFDYVIVAVGAWFFRPNWYYENNQLVGCNFCEDKNISDVSLYYAFKYVFRTTFQTLQDLPNYTGTTVLSTITPQHFENGAWKDGGVCNRRNQFRINETQPLLNLHQEILGLHKSQLEEFQKMAEENIQRYLLLDNIRVLSLRPDGHPSIYNPKKDIKKYYDCVHWCLPGPMDNVNDLFLYLLKRNK</sequence>
<dbReference type="Proteomes" id="UP000036987">
    <property type="component" value="Unassembled WGS sequence"/>
</dbReference>
<feature type="domain" description="Trichome birefringence-like C-terminal" evidence="9">
    <location>
        <begin position="108"/>
        <end position="394"/>
    </location>
</feature>
<evidence type="ECO:0000256" key="7">
    <source>
        <dbReference type="ARBA" id="ARBA00023136"/>
    </source>
</evidence>
<evidence type="ECO:0000313" key="12">
    <source>
        <dbReference type="Proteomes" id="UP000036987"/>
    </source>
</evidence>
<comment type="subcellular location">
    <subcellularLocation>
        <location evidence="1">Golgi apparatus membrane</location>
        <topology evidence="1">Single-pass type II membrane protein</topology>
    </subcellularLocation>
</comment>
<dbReference type="GO" id="GO:0005794">
    <property type="term" value="C:Golgi apparatus"/>
    <property type="evidence" value="ECO:0000318"/>
    <property type="project" value="GO_Central"/>
</dbReference>
<evidence type="ECO:0000259" key="9">
    <source>
        <dbReference type="Pfam" id="PF13839"/>
    </source>
</evidence>
<evidence type="ECO:0000256" key="3">
    <source>
        <dbReference type="ARBA" id="ARBA00022692"/>
    </source>
</evidence>
<evidence type="ECO:0000256" key="6">
    <source>
        <dbReference type="ARBA" id="ARBA00023034"/>
    </source>
</evidence>
<keyword evidence="4" id="KW-0735">Signal-anchor</keyword>
<comment type="similarity">
    <text evidence="2">Belongs to the PC-esterase family. TBL subfamily.</text>
</comment>
<reference evidence="12" key="1">
    <citation type="journal article" date="2016" name="Nature">
        <title>The genome of the seagrass Zostera marina reveals angiosperm adaptation to the sea.</title>
        <authorList>
            <person name="Olsen J.L."/>
            <person name="Rouze P."/>
            <person name="Verhelst B."/>
            <person name="Lin Y.-C."/>
            <person name="Bayer T."/>
            <person name="Collen J."/>
            <person name="Dattolo E."/>
            <person name="De Paoli E."/>
            <person name="Dittami S."/>
            <person name="Maumus F."/>
            <person name="Michel G."/>
            <person name="Kersting A."/>
            <person name="Lauritano C."/>
            <person name="Lohaus R."/>
            <person name="Toepel M."/>
            <person name="Tonon T."/>
            <person name="Vanneste K."/>
            <person name="Amirebrahimi M."/>
            <person name="Brakel J."/>
            <person name="Bostroem C."/>
            <person name="Chovatia M."/>
            <person name="Grimwood J."/>
            <person name="Jenkins J.W."/>
            <person name="Jueterbock A."/>
            <person name="Mraz A."/>
            <person name="Stam W.T."/>
            <person name="Tice H."/>
            <person name="Bornberg-Bauer E."/>
            <person name="Green P.J."/>
            <person name="Pearson G.A."/>
            <person name="Procaccini G."/>
            <person name="Duarte C.M."/>
            <person name="Schmutz J."/>
            <person name="Reusch T.B.H."/>
            <person name="Van de Peer Y."/>
        </authorList>
    </citation>
    <scope>NUCLEOTIDE SEQUENCE [LARGE SCALE GENOMIC DNA]</scope>
    <source>
        <strain evidence="12">cv. Finnish</strain>
    </source>
</reference>
<dbReference type="GO" id="GO:0016413">
    <property type="term" value="F:O-acetyltransferase activity"/>
    <property type="evidence" value="ECO:0000318"/>
    <property type="project" value="GO_Central"/>
</dbReference>
<organism evidence="11 12">
    <name type="scientific">Zostera marina</name>
    <name type="common">Eelgrass</name>
    <dbReference type="NCBI Taxonomy" id="29655"/>
    <lineage>
        <taxon>Eukaryota</taxon>
        <taxon>Viridiplantae</taxon>
        <taxon>Streptophyta</taxon>
        <taxon>Embryophyta</taxon>
        <taxon>Tracheophyta</taxon>
        <taxon>Spermatophyta</taxon>
        <taxon>Magnoliopsida</taxon>
        <taxon>Liliopsida</taxon>
        <taxon>Zosteraceae</taxon>
        <taxon>Zostera</taxon>
    </lineage>
</organism>
<keyword evidence="3 8" id="KW-0812">Transmembrane</keyword>
<evidence type="ECO:0000256" key="5">
    <source>
        <dbReference type="ARBA" id="ARBA00022989"/>
    </source>
</evidence>
<dbReference type="OrthoDB" id="630188at2759"/>
<dbReference type="Pfam" id="PF14416">
    <property type="entry name" value="PMR5N"/>
    <property type="match status" value="1"/>
</dbReference>
<proteinExistence type="inferred from homology"/>
<evidence type="ECO:0000256" key="8">
    <source>
        <dbReference type="SAM" id="Phobius"/>
    </source>
</evidence>
<feature type="transmembrane region" description="Helical" evidence="8">
    <location>
        <begin position="9"/>
        <end position="29"/>
    </location>
</feature>
<protein>
    <submittedName>
        <fullName evidence="11">Trichome birefringence-like 26</fullName>
    </submittedName>
</protein>
<feature type="domain" description="Trichome birefringence-like N-terminal" evidence="10">
    <location>
        <begin position="54"/>
        <end position="107"/>
    </location>
</feature>
<keyword evidence="12" id="KW-1185">Reference proteome</keyword>
<name>A0A0K9NWN9_ZOSMR</name>
<dbReference type="InterPro" id="IPR029962">
    <property type="entry name" value="TBL"/>
</dbReference>
<keyword evidence="6" id="KW-0333">Golgi apparatus</keyword>
<dbReference type="GO" id="GO:0000139">
    <property type="term" value="C:Golgi membrane"/>
    <property type="evidence" value="ECO:0007669"/>
    <property type="project" value="UniProtKB-SubCell"/>
</dbReference>
<keyword evidence="5 8" id="KW-1133">Transmembrane helix</keyword>
<evidence type="ECO:0000259" key="10">
    <source>
        <dbReference type="Pfam" id="PF14416"/>
    </source>
</evidence>
<accession>A0A0K9NWN9</accession>
<dbReference type="EMBL" id="LFYR01001529">
    <property type="protein sequence ID" value="KMZ61176.1"/>
    <property type="molecule type" value="Genomic_DNA"/>
</dbReference>
<comment type="caution">
    <text evidence="11">The sequence shown here is derived from an EMBL/GenBank/DDBJ whole genome shotgun (WGS) entry which is preliminary data.</text>
</comment>
<evidence type="ECO:0000256" key="4">
    <source>
        <dbReference type="ARBA" id="ARBA00022968"/>
    </source>
</evidence>
<keyword evidence="7 8" id="KW-0472">Membrane</keyword>
<evidence type="ECO:0000256" key="1">
    <source>
        <dbReference type="ARBA" id="ARBA00004323"/>
    </source>
</evidence>
<dbReference type="OMA" id="CNLHRFD"/>